<dbReference type="OrthoDB" id="1052477at2759"/>
<dbReference type="Proteomes" id="UP000504610">
    <property type="component" value="Chromosome 8"/>
</dbReference>
<dbReference type="GO" id="GO:0008270">
    <property type="term" value="F:zinc ion binding"/>
    <property type="evidence" value="ECO:0007669"/>
    <property type="project" value="InterPro"/>
</dbReference>
<dbReference type="InterPro" id="IPR010666">
    <property type="entry name" value="Znf_GRF"/>
</dbReference>
<reference evidence="3" key="2">
    <citation type="submission" date="2025-08" db="UniProtKB">
        <authorList>
            <consortium name="RefSeq"/>
        </authorList>
    </citation>
    <scope>IDENTIFICATION</scope>
    <source>
        <tissue evidence="3">Leaf</tissue>
    </source>
</reference>
<accession>A0A6J0MMA7</accession>
<proteinExistence type="predicted"/>
<evidence type="ECO:0000313" key="2">
    <source>
        <dbReference type="Proteomes" id="UP000504610"/>
    </source>
</evidence>
<feature type="compositionally biased region" description="Polar residues" evidence="1">
    <location>
        <begin position="126"/>
        <end position="139"/>
    </location>
</feature>
<evidence type="ECO:0000256" key="1">
    <source>
        <dbReference type="SAM" id="MobiDB-lite"/>
    </source>
</evidence>
<feature type="region of interest" description="Disordered" evidence="1">
    <location>
        <begin position="121"/>
        <end position="140"/>
    </location>
</feature>
<keyword evidence="2" id="KW-1185">Reference proteome</keyword>
<sequence length="170" mass="19119">MSSSTSSSRSHTGRRTTGIPKRCWCGADVTTFGAQTKENLFRRFYRCEIGVKRKSEHHLFKWVDEAILDEVTSVDEKHSQLKVDVDSFKMQTARRFENQAKQIDQTIQEIKLLMAANTENSKTKENSTLTTEDTITSPSMAYGGTNPLTNIAVAAFALGTMAWIYSRIAN</sequence>
<evidence type="ECO:0000313" key="3">
    <source>
        <dbReference type="RefSeq" id="XP_018473627.2"/>
    </source>
</evidence>
<name>A0A6J0MMA7_RAPSA</name>
<dbReference type="PROSITE" id="PS51999">
    <property type="entry name" value="ZF_GRF"/>
    <property type="match status" value="1"/>
</dbReference>
<dbReference type="PANTHER" id="PTHR33248">
    <property type="entry name" value="ZINC ION-BINDING PROTEIN"/>
    <property type="match status" value="1"/>
</dbReference>
<gene>
    <name evidence="3" type="primary">LOC108844834</name>
</gene>
<dbReference type="KEGG" id="rsz:108844834"/>
<dbReference type="AlphaFoldDB" id="A0A6J0MMA7"/>
<dbReference type="GeneID" id="108844834"/>
<protein>
    <submittedName>
        <fullName evidence="3">Uncharacterized protein At4g04775-like</fullName>
    </submittedName>
</protein>
<organism evidence="2 3">
    <name type="scientific">Raphanus sativus</name>
    <name type="common">Radish</name>
    <name type="synonym">Raphanus raphanistrum var. sativus</name>
    <dbReference type="NCBI Taxonomy" id="3726"/>
    <lineage>
        <taxon>Eukaryota</taxon>
        <taxon>Viridiplantae</taxon>
        <taxon>Streptophyta</taxon>
        <taxon>Embryophyta</taxon>
        <taxon>Tracheophyta</taxon>
        <taxon>Spermatophyta</taxon>
        <taxon>Magnoliopsida</taxon>
        <taxon>eudicotyledons</taxon>
        <taxon>Gunneridae</taxon>
        <taxon>Pentapetalae</taxon>
        <taxon>rosids</taxon>
        <taxon>malvids</taxon>
        <taxon>Brassicales</taxon>
        <taxon>Brassicaceae</taxon>
        <taxon>Brassiceae</taxon>
        <taxon>Raphanus</taxon>
    </lineage>
</organism>
<dbReference type="RefSeq" id="XP_018473627.2">
    <property type="nucleotide sequence ID" value="XM_018618125.2"/>
</dbReference>
<reference evidence="2" key="1">
    <citation type="journal article" date="2019" name="Database">
        <title>The radish genome database (RadishGD): an integrated information resource for radish genomics.</title>
        <authorList>
            <person name="Yu H.J."/>
            <person name="Baek S."/>
            <person name="Lee Y.J."/>
            <person name="Cho A."/>
            <person name="Mun J.H."/>
        </authorList>
    </citation>
    <scope>NUCLEOTIDE SEQUENCE [LARGE SCALE GENOMIC DNA]</scope>
    <source>
        <strain evidence="2">cv. WK10039</strain>
    </source>
</reference>